<dbReference type="EMBL" id="LHYJ01000003">
    <property type="protein sequence ID" value="KXB08764.1"/>
    <property type="molecule type" value="Genomic_DNA"/>
</dbReference>
<feature type="compositionally biased region" description="Basic residues" evidence="1">
    <location>
        <begin position="15"/>
        <end position="30"/>
    </location>
</feature>
<dbReference type="AlphaFoldDB" id="A0A133VQN4"/>
<comment type="caution">
    <text evidence="2">The sequence shown here is derived from an EMBL/GenBank/DDBJ whole genome shotgun (WGS) entry which is preliminary data.</text>
</comment>
<sequence length="632" mass="75418">MPEPQYKWLKDQDKRLRKKPKSHIPNKKANHITLEGSTGTGKTVFIKWLEEYAVDKGYAKIWNINVEEFSVLREILSMGVPYVNLNNPQEKKRVKNLKKYNRKASRDVLPKHYDLKVFIPVTANLPKKLPDFFEPFGIRVNDLQEWTLKIMFGESYEKYSKIYNDKFRGKNTRLNDLMEIGGEEYETDFYTKKSPLGIERVFIREESQSLQYFMRQVNRFKNTVIYTPPEIEDEYSLKPKLREETENQETIAVLYTGHVKDEFLKKFLIAYFIDCMINIQDNLKKQNYRNIFTILESQKIIKKKRDDTATVWDKIITEIFKDSFDDFRRYNIDIWMDSKPNRLPSDIKDNVKRHYLTRVPRGKGLDNILSSYDVDKRSKRNSRGASIGYIFNQDTKYINNYGFVNPDRKIPEFDGTYGYRLPRLLRSSILEPPVSKNDFSWFIELCEGEIDTKEILEEFKEAYEKEEKPFREKIKKIHRKRKEAKKKREEDTKEKRRKKALKLLKKRVKENGGIPEGVPDNWRNYLKPIMEEIEGIDTLRTLENYTREYRERMNKKKREANKTPHEEALEILKENIKGCSTRGEREYELNRLIREGEIQGNWGNSEKEQLIDKAQGDLKREGVYDDKLDPIQ</sequence>
<evidence type="ECO:0000313" key="2">
    <source>
        <dbReference type="EMBL" id="KXB08764.1"/>
    </source>
</evidence>
<dbReference type="Proteomes" id="UP000070175">
    <property type="component" value="Unassembled WGS sequence"/>
</dbReference>
<organism evidence="2 3">
    <name type="scientific">candidate division MSBL1 archaeon SCGC-AAA382N08</name>
    <dbReference type="NCBI Taxonomy" id="1698285"/>
    <lineage>
        <taxon>Archaea</taxon>
        <taxon>Methanobacteriati</taxon>
        <taxon>Methanobacteriota</taxon>
        <taxon>candidate division MSBL1</taxon>
    </lineage>
</organism>
<accession>A0A133VQN4</accession>
<keyword evidence="3" id="KW-1185">Reference proteome</keyword>
<feature type="region of interest" description="Disordered" evidence="1">
    <location>
        <begin position="14"/>
        <end position="33"/>
    </location>
</feature>
<proteinExistence type="predicted"/>
<gene>
    <name evidence="2" type="ORF">AKJ56_00415</name>
</gene>
<feature type="region of interest" description="Disordered" evidence="1">
    <location>
        <begin position="477"/>
        <end position="497"/>
    </location>
</feature>
<reference evidence="2 3" key="1">
    <citation type="journal article" date="2016" name="Sci. Rep.">
        <title>Metabolic traits of an uncultured archaeal lineage -MSBL1- from brine pools of the Red Sea.</title>
        <authorList>
            <person name="Mwirichia R."/>
            <person name="Alam I."/>
            <person name="Rashid M."/>
            <person name="Vinu M."/>
            <person name="Ba-Alawi W."/>
            <person name="Anthony Kamau A."/>
            <person name="Kamanda Ngugi D."/>
            <person name="Goker M."/>
            <person name="Klenk H.P."/>
            <person name="Bajic V."/>
            <person name="Stingl U."/>
        </authorList>
    </citation>
    <scope>NUCLEOTIDE SEQUENCE [LARGE SCALE GENOMIC DNA]</scope>
    <source>
        <strain evidence="2">SCGC-AAA382N08</strain>
    </source>
</reference>
<name>A0A133VQN4_9EURY</name>
<evidence type="ECO:0000313" key="3">
    <source>
        <dbReference type="Proteomes" id="UP000070175"/>
    </source>
</evidence>
<protein>
    <submittedName>
        <fullName evidence="2">Uncharacterized protein</fullName>
    </submittedName>
</protein>
<feature type="region of interest" description="Disordered" evidence="1">
    <location>
        <begin position="613"/>
        <end position="632"/>
    </location>
</feature>
<evidence type="ECO:0000256" key="1">
    <source>
        <dbReference type="SAM" id="MobiDB-lite"/>
    </source>
</evidence>